<sequence length="106" mass="12121">MCLIANSTRRSLPWIGKLSTNRLSKLRYLPAAVRSISGKNAVPVALERGWPGFWRPTEVTAHYNGGRLTRRATRWVSSLQQDRTDGRTHVSRQFDGLDTVSFWYTD</sequence>
<name>Q7UMY5_RHOBA</name>
<evidence type="ECO:0000313" key="1">
    <source>
        <dbReference type="EMBL" id="CAD75639.1"/>
    </source>
</evidence>
<dbReference type="STRING" id="243090.RB7901"/>
<dbReference type="InParanoid" id="Q7UMY5"/>
<dbReference type="EnsemblBacteria" id="CAD75639">
    <property type="protein sequence ID" value="CAD75639"/>
    <property type="gene ID" value="RB7901"/>
</dbReference>
<protein>
    <submittedName>
        <fullName evidence="1">Uncharacterized protein</fullName>
    </submittedName>
</protein>
<dbReference type="HOGENOM" id="CLU_2221126_0_0_0"/>
<dbReference type="AlphaFoldDB" id="Q7UMY5"/>
<gene>
    <name evidence="1" type="ordered locus">RB7901</name>
</gene>
<keyword evidence="2" id="KW-1185">Reference proteome</keyword>
<dbReference type="Proteomes" id="UP000001025">
    <property type="component" value="Chromosome"/>
</dbReference>
<dbReference type="EMBL" id="BX294146">
    <property type="protein sequence ID" value="CAD75639.1"/>
    <property type="molecule type" value="Genomic_DNA"/>
</dbReference>
<dbReference type="KEGG" id="rba:RB7901"/>
<evidence type="ECO:0000313" key="2">
    <source>
        <dbReference type="Proteomes" id="UP000001025"/>
    </source>
</evidence>
<proteinExistence type="predicted"/>
<reference evidence="1 2" key="1">
    <citation type="journal article" date="2003" name="Proc. Natl. Acad. Sci. U.S.A.">
        <title>Complete genome sequence of the marine planctomycete Pirellula sp. strain 1.</title>
        <authorList>
            <person name="Gloeckner F.O."/>
            <person name="Kube M."/>
            <person name="Bauer M."/>
            <person name="Teeling H."/>
            <person name="Lombardot T."/>
            <person name="Ludwig W."/>
            <person name="Gade D."/>
            <person name="Beck A."/>
            <person name="Borzym K."/>
            <person name="Heitmann K."/>
            <person name="Rabus R."/>
            <person name="Schlesner H."/>
            <person name="Amann R."/>
            <person name="Reinhardt R."/>
        </authorList>
    </citation>
    <scope>NUCLEOTIDE SEQUENCE [LARGE SCALE GENOMIC DNA]</scope>
    <source>
        <strain evidence="2">DSM 10527 / NCIMB 13988 / SH1</strain>
    </source>
</reference>
<organism evidence="1 2">
    <name type="scientific">Rhodopirellula baltica (strain DSM 10527 / NCIMB 13988 / SH1)</name>
    <dbReference type="NCBI Taxonomy" id="243090"/>
    <lineage>
        <taxon>Bacteria</taxon>
        <taxon>Pseudomonadati</taxon>
        <taxon>Planctomycetota</taxon>
        <taxon>Planctomycetia</taxon>
        <taxon>Pirellulales</taxon>
        <taxon>Pirellulaceae</taxon>
        <taxon>Rhodopirellula</taxon>
    </lineage>
</organism>
<accession>Q7UMY5</accession>